<dbReference type="EMBL" id="AP014610">
    <property type="protein sequence ID" value="BBA17836.1"/>
    <property type="molecule type" value="Genomic_DNA"/>
</dbReference>
<dbReference type="InterPro" id="IPR036866">
    <property type="entry name" value="RibonucZ/Hydroxyglut_hydro"/>
</dbReference>
<reference evidence="2 3" key="1">
    <citation type="submission" date="2014-06" db="EMBL/GenBank/DDBJ databases">
        <title>Genome sequence of the intracellular symbiont Blattabacterium cuenoti, strain CPU2 from the wood feeding cockroach Cryptocercus punctulatus.</title>
        <authorList>
            <person name="Kinjo Y."/>
            <person name="Ohkuma M."/>
            <person name="Tokuda G."/>
        </authorList>
    </citation>
    <scope>NUCLEOTIDE SEQUENCE [LARGE SCALE GENOMIC DNA]</scope>
    <source>
        <strain evidence="2 3">CPU2</strain>
    </source>
</reference>
<dbReference type="SMART" id="SM00849">
    <property type="entry name" value="Lactamase_B"/>
    <property type="match status" value="1"/>
</dbReference>
<name>A0AAD1CMC7_9FLAO</name>
<gene>
    <name evidence="2" type="ORF">CPU2_344</name>
</gene>
<dbReference type="InterPro" id="IPR001279">
    <property type="entry name" value="Metallo-B-lactamas"/>
</dbReference>
<dbReference type="InterPro" id="IPR050114">
    <property type="entry name" value="UPF0173_UPF0282_UlaG_hydrolase"/>
</dbReference>
<dbReference type="Pfam" id="PF00753">
    <property type="entry name" value="Lactamase_B"/>
    <property type="match status" value="1"/>
</dbReference>
<dbReference type="AlphaFoldDB" id="A0AAD1CMC7"/>
<dbReference type="Proteomes" id="UP000262607">
    <property type="component" value="Chromosome"/>
</dbReference>
<dbReference type="Gene3D" id="3.60.15.10">
    <property type="entry name" value="Ribonuclease Z/Hydroxyacylglutathione hydrolase-like"/>
    <property type="match status" value="1"/>
</dbReference>
<dbReference type="SUPFAM" id="SSF56281">
    <property type="entry name" value="Metallo-hydrolase/oxidoreductase"/>
    <property type="match status" value="1"/>
</dbReference>
<feature type="domain" description="Metallo-beta-lactamase" evidence="1">
    <location>
        <begin position="7"/>
        <end position="196"/>
    </location>
</feature>
<protein>
    <submittedName>
        <fullName evidence="2">Metallo-beta-lactamase domain-containing protein</fullName>
    </submittedName>
</protein>
<sequence length="232" mass="26835">MKITFFTHSTYMLEIHENFLLVDPFFSENPIFNNSTLLLNKYIQFFKKIDYILLTHAHYDHVCDVEIFAKKFNSLIISNYEISNFFNKKGLKTYGINYGSFINFPFGKLKYVWATHSSVFKDGTYGGNPGGFLLHTDKGNIYLSGDTSLTYEMTLIPKFGKLKISILPIGGIYTMDVEEAIIASNFLQCDKILGVHYDTFESIKINREKAKKNFFDNQKQLLLLEMGESIWI</sequence>
<evidence type="ECO:0000259" key="1">
    <source>
        <dbReference type="SMART" id="SM00849"/>
    </source>
</evidence>
<dbReference type="PANTHER" id="PTHR43546:SF3">
    <property type="entry name" value="UPF0173 METAL-DEPENDENT HYDROLASE MJ1163"/>
    <property type="match status" value="1"/>
</dbReference>
<dbReference type="CDD" id="cd06262">
    <property type="entry name" value="metallo-hydrolase-like_MBL-fold"/>
    <property type="match status" value="1"/>
</dbReference>
<dbReference type="GeneID" id="66556725"/>
<organism evidence="2 3">
    <name type="scientific">Blattabacterium punctulatus CPU2</name>
    <dbReference type="NCBI Taxonomy" id="1457032"/>
    <lineage>
        <taxon>Bacteria</taxon>
        <taxon>Pseudomonadati</taxon>
        <taxon>Bacteroidota</taxon>
        <taxon>Flavobacteriia</taxon>
        <taxon>Flavobacteriales</taxon>
        <taxon>Blattabacteriaceae</taxon>
        <taxon>Blattabacterium</taxon>
    </lineage>
</organism>
<evidence type="ECO:0000313" key="2">
    <source>
        <dbReference type="EMBL" id="BBA17836.1"/>
    </source>
</evidence>
<dbReference type="NCBIfam" id="NF001911">
    <property type="entry name" value="PRK00685.1"/>
    <property type="match status" value="1"/>
</dbReference>
<dbReference type="RefSeq" id="WP_110548677.1">
    <property type="nucleotide sequence ID" value="NZ_AP014610.1"/>
</dbReference>
<dbReference type="PANTHER" id="PTHR43546">
    <property type="entry name" value="UPF0173 METAL-DEPENDENT HYDROLASE MJ1163-RELATED"/>
    <property type="match status" value="1"/>
</dbReference>
<accession>A0AAD1CMC7</accession>
<proteinExistence type="predicted"/>
<evidence type="ECO:0000313" key="3">
    <source>
        <dbReference type="Proteomes" id="UP000262607"/>
    </source>
</evidence>